<gene>
    <name evidence="2" type="ORF">F2Q68_00040209</name>
</gene>
<evidence type="ECO:0000313" key="3">
    <source>
        <dbReference type="Proteomes" id="UP000712281"/>
    </source>
</evidence>
<feature type="region of interest" description="Disordered" evidence="1">
    <location>
        <begin position="14"/>
        <end position="74"/>
    </location>
</feature>
<name>A0A8S9MJE8_BRACR</name>
<dbReference type="Proteomes" id="UP000712281">
    <property type="component" value="Unassembled WGS sequence"/>
</dbReference>
<accession>A0A8S9MJE8</accession>
<evidence type="ECO:0000313" key="2">
    <source>
        <dbReference type="EMBL" id="KAF2620065.1"/>
    </source>
</evidence>
<dbReference type="AlphaFoldDB" id="A0A8S9MJE8"/>
<proteinExistence type="predicted"/>
<sequence length="74" mass="8921">MPRRWRRRLDFPRDSSSVVGFGHSEEGEERTQRRQSHRSSLTEKTREGVVSFDRSNGGEERTRRRQSRRSFDRL</sequence>
<dbReference type="EMBL" id="QGKW02000007">
    <property type="protein sequence ID" value="KAF2620065.1"/>
    <property type="molecule type" value="Genomic_DNA"/>
</dbReference>
<evidence type="ECO:0000256" key="1">
    <source>
        <dbReference type="SAM" id="MobiDB-lite"/>
    </source>
</evidence>
<feature type="compositionally biased region" description="Basic and acidic residues" evidence="1">
    <location>
        <begin position="23"/>
        <end position="32"/>
    </location>
</feature>
<reference evidence="2" key="1">
    <citation type="submission" date="2019-12" db="EMBL/GenBank/DDBJ databases">
        <title>Genome sequencing and annotation of Brassica cretica.</title>
        <authorList>
            <person name="Studholme D.J."/>
            <person name="Sarris P.F."/>
        </authorList>
    </citation>
    <scope>NUCLEOTIDE SEQUENCE</scope>
    <source>
        <strain evidence="2">PFS-001/15</strain>
        <tissue evidence="2">Leaf</tissue>
    </source>
</reference>
<organism evidence="2 3">
    <name type="scientific">Brassica cretica</name>
    <name type="common">Mustard</name>
    <dbReference type="NCBI Taxonomy" id="69181"/>
    <lineage>
        <taxon>Eukaryota</taxon>
        <taxon>Viridiplantae</taxon>
        <taxon>Streptophyta</taxon>
        <taxon>Embryophyta</taxon>
        <taxon>Tracheophyta</taxon>
        <taxon>Spermatophyta</taxon>
        <taxon>Magnoliopsida</taxon>
        <taxon>eudicotyledons</taxon>
        <taxon>Gunneridae</taxon>
        <taxon>Pentapetalae</taxon>
        <taxon>rosids</taxon>
        <taxon>malvids</taxon>
        <taxon>Brassicales</taxon>
        <taxon>Brassicaceae</taxon>
        <taxon>Brassiceae</taxon>
        <taxon>Brassica</taxon>
    </lineage>
</organism>
<comment type="caution">
    <text evidence="2">The sequence shown here is derived from an EMBL/GenBank/DDBJ whole genome shotgun (WGS) entry which is preliminary data.</text>
</comment>
<protein>
    <submittedName>
        <fullName evidence="2">Uncharacterized protein</fullName>
    </submittedName>
</protein>